<sequence length="340" mass="38706">MTEIDYNKILSEFRTISDLAKLTIADKRGNPALQFGFVLKLYFSHAYDDEVRIRLIRLVEDYGKIFSDKITHYMPYDGNRLKPTKNFDYIGYFTGRMRSIPPEEKVEGFDAELYGFSGAVDRDEPTPYHIGVVARPAIAEKRLANKDNALGRLEAYFPADWPQGDYTQLLIVLARWAAIGRPIHGTFGLGLVMEEGGGRGPFIDLAFPFLKRFIGFDYPDLSLWRVRSEAAATPVIRSINWLTLIDDERIRLVGGLDKIRASVEPECSIHSYDGGIIIQAGQEPRIGDVNRGEVLDAYHKVANVLKPLRFEDFGRRGIFESLPPPLDDRDETLAWLRRFD</sequence>
<dbReference type="AlphaFoldDB" id="A0A5B0VTC7"/>
<dbReference type="EMBL" id="VNIP01000012">
    <property type="protein sequence ID" value="KAA1177385.1"/>
    <property type="molecule type" value="Genomic_DNA"/>
</dbReference>
<accession>A0A5B0VTC7</accession>
<evidence type="ECO:0000313" key="2">
    <source>
        <dbReference type="Proteomes" id="UP000323608"/>
    </source>
</evidence>
<proteinExistence type="predicted"/>
<gene>
    <name evidence="1" type="ORF">FP026_24710</name>
</gene>
<dbReference type="Proteomes" id="UP000323608">
    <property type="component" value="Unassembled WGS sequence"/>
</dbReference>
<organism evidence="1 2">
    <name type="scientific">Rhizobium tropici</name>
    <dbReference type="NCBI Taxonomy" id="398"/>
    <lineage>
        <taxon>Bacteria</taxon>
        <taxon>Pseudomonadati</taxon>
        <taxon>Pseudomonadota</taxon>
        <taxon>Alphaproteobacteria</taxon>
        <taxon>Hyphomicrobiales</taxon>
        <taxon>Rhizobiaceae</taxon>
        <taxon>Rhizobium/Agrobacterium group</taxon>
        <taxon>Rhizobium</taxon>
    </lineage>
</organism>
<dbReference type="Pfam" id="PF11876">
    <property type="entry name" value="TsiV"/>
    <property type="match status" value="1"/>
</dbReference>
<dbReference type="OrthoDB" id="7854655at2"/>
<reference evidence="1 2" key="1">
    <citation type="submission" date="2019-07" db="EMBL/GenBank/DDBJ databases">
        <title>The Draft Genome Sequence of Rhizobium tropici SARCC-755 Associated with Superior Nodulation on Pigeonpea (Cajanus cajan (L.) Millsp.).</title>
        <authorList>
            <person name="Bopape F.L."/>
            <person name="Hassen A.I."/>
            <person name="Swanevelder Z.H."/>
            <person name="Gwata E.T."/>
        </authorList>
    </citation>
    <scope>NUCLEOTIDE SEQUENCE [LARGE SCALE GENOMIC DNA]</scope>
    <source>
        <strain evidence="1 2">SARCC-755</strain>
    </source>
</reference>
<comment type="caution">
    <text evidence="1">The sequence shown here is derived from an EMBL/GenBank/DDBJ whole genome shotgun (WGS) entry which is preliminary data.</text>
</comment>
<evidence type="ECO:0000313" key="1">
    <source>
        <dbReference type="EMBL" id="KAA1177385.1"/>
    </source>
</evidence>
<protein>
    <submittedName>
        <fullName evidence="1">DUF3396 domain-containing protein</fullName>
    </submittedName>
</protein>
<dbReference type="RefSeq" id="WP_149637236.1">
    <property type="nucleotide sequence ID" value="NZ_VNIP01000012.1"/>
</dbReference>
<name>A0A5B0VTC7_RHITR</name>
<dbReference type="InterPro" id="IPR021815">
    <property type="entry name" value="TsiV"/>
</dbReference>